<dbReference type="EMBL" id="DAKRPA010000143">
    <property type="protein sequence ID" value="DAZ97191.1"/>
    <property type="molecule type" value="Genomic_DNA"/>
</dbReference>
<dbReference type="AlphaFoldDB" id="A0AAV2YV16"/>
<feature type="coiled-coil region" evidence="1">
    <location>
        <begin position="87"/>
        <end position="192"/>
    </location>
</feature>
<evidence type="ECO:0000313" key="2">
    <source>
        <dbReference type="EMBL" id="DAZ97191.1"/>
    </source>
</evidence>
<name>A0AAV2YV16_9STRA</name>
<sequence length="292" mass="33912">MAISANVPMATTAAAAVGPSLDTATVPSSASAREWWNQREIKAEKELAIGLQKRLDAQRAQIQAFKHDQSKWEHELQLRISKYAHDRKLLSEHNIELQQALTALEEKFERQQQDMDRLTSRIVELEGLLHEKQHEARTVADLKQENTELHERLAQWEECHQADVTAALRNQEARHQQVLDQLQARLQRALKENCDLKQCCETLQERLSRRDIPCSASAATEWKVEDDIYFLQAGDFEKLCRQKIDRLMRKQDQTIHSLKLMLERHQTMSEEKMKILSSKYDQMKAINVALQV</sequence>
<accession>A0AAV2YV16</accession>
<protein>
    <submittedName>
        <fullName evidence="2">Uncharacterized protein</fullName>
    </submittedName>
</protein>
<keyword evidence="3" id="KW-1185">Reference proteome</keyword>
<gene>
    <name evidence="2" type="ORF">N0F65_003822</name>
</gene>
<dbReference type="Proteomes" id="UP001146120">
    <property type="component" value="Unassembled WGS sequence"/>
</dbReference>
<reference evidence="2" key="2">
    <citation type="journal article" date="2023" name="Microbiol Resour">
        <title>Decontamination and Annotation of the Draft Genome Sequence of the Oomycete Lagenidium giganteum ARSEF 373.</title>
        <authorList>
            <person name="Morgan W.R."/>
            <person name="Tartar A."/>
        </authorList>
    </citation>
    <scope>NUCLEOTIDE SEQUENCE</scope>
    <source>
        <strain evidence="2">ARSEF 373</strain>
    </source>
</reference>
<evidence type="ECO:0000256" key="1">
    <source>
        <dbReference type="SAM" id="Coils"/>
    </source>
</evidence>
<keyword evidence="1" id="KW-0175">Coiled coil</keyword>
<organism evidence="2 3">
    <name type="scientific">Lagenidium giganteum</name>
    <dbReference type="NCBI Taxonomy" id="4803"/>
    <lineage>
        <taxon>Eukaryota</taxon>
        <taxon>Sar</taxon>
        <taxon>Stramenopiles</taxon>
        <taxon>Oomycota</taxon>
        <taxon>Peronosporomycetes</taxon>
        <taxon>Pythiales</taxon>
        <taxon>Pythiaceae</taxon>
    </lineage>
</organism>
<comment type="caution">
    <text evidence="2">The sequence shown here is derived from an EMBL/GenBank/DDBJ whole genome shotgun (WGS) entry which is preliminary data.</text>
</comment>
<reference evidence="2" key="1">
    <citation type="submission" date="2022-11" db="EMBL/GenBank/DDBJ databases">
        <authorList>
            <person name="Morgan W.R."/>
            <person name="Tartar A."/>
        </authorList>
    </citation>
    <scope>NUCLEOTIDE SEQUENCE</scope>
    <source>
        <strain evidence="2">ARSEF 373</strain>
    </source>
</reference>
<proteinExistence type="predicted"/>
<evidence type="ECO:0000313" key="3">
    <source>
        <dbReference type="Proteomes" id="UP001146120"/>
    </source>
</evidence>